<comment type="caution">
    <text evidence="2">The sequence shown here is derived from an EMBL/GenBank/DDBJ whole genome shotgun (WGS) entry which is preliminary data.</text>
</comment>
<feature type="non-terminal residue" evidence="2">
    <location>
        <position position="1"/>
    </location>
</feature>
<sequence length="20" mass="2023">PEDIFPGAHPRGKGASSDAN</sequence>
<dbReference type="Proteomes" id="UP000265520">
    <property type="component" value="Unassembled WGS sequence"/>
</dbReference>
<accession>A0A392W8F6</accession>
<reference evidence="2 3" key="1">
    <citation type="journal article" date="2018" name="Front. Plant Sci.">
        <title>Red Clover (Trifolium pratense) and Zigzag Clover (T. medium) - A Picture of Genomic Similarities and Differences.</title>
        <authorList>
            <person name="Dluhosova J."/>
            <person name="Istvanek J."/>
            <person name="Nedelnik J."/>
            <person name="Repkova J."/>
        </authorList>
    </citation>
    <scope>NUCLEOTIDE SEQUENCE [LARGE SCALE GENOMIC DNA]</scope>
    <source>
        <strain evidence="3">cv. 10/8</strain>
        <tissue evidence="2">Leaf</tissue>
    </source>
</reference>
<evidence type="ECO:0000256" key="1">
    <source>
        <dbReference type="SAM" id="MobiDB-lite"/>
    </source>
</evidence>
<organism evidence="2 3">
    <name type="scientific">Trifolium medium</name>
    <dbReference type="NCBI Taxonomy" id="97028"/>
    <lineage>
        <taxon>Eukaryota</taxon>
        <taxon>Viridiplantae</taxon>
        <taxon>Streptophyta</taxon>
        <taxon>Embryophyta</taxon>
        <taxon>Tracheophyta</taxon>
        <taxon>Spermatophyta</taxon>
        <taxon>Magnoliopsida</taxon>
        <taxon>eudicotyledons</taxon>
        <taxon>Gunneridae</taxon>
        <taxon>Pentapetalae</taxon>
        <taxon>rosids</taxon>
        <taxon>fabids</taxon>
        <taxon>Fabales</taxon>
        <taxon>Fabaceae</taxon>
        <taxon>Papilionoideae</taxon>
        <taxon>50 kb inversion clade</taxon>
        <taxon>NPAAA clade</taxon>
        <taxon>Hologalegina</taxon>
        <taxon>IRL clade</taxon>
        <taxon>Trifolieae</taxon>
        <taxon>Trifolium</taxon>
    </lineage>
</organism>
<evidence type="ECO:0000313" key="2">
    <source>
        <dbReference type="EMBL" id="MCI96022.1"/>
    </source>
</evidence>
<protein>
    <submittedName>
        <fullName evidence="2">Uncharacterized protein</fullName>
    </submittedName>
</protein>
<name>A0A392W8F6_9FABA</name>
<dbReference type="EMBL" id="LXQA011403560">
    <property type="protein sequence ID" value="MCI96022.1"/>
    <property type="molecule type" value="Genomic_DNA"/>
</dbReference>
<dbReference type="AlphaFoldDB" id="A0A392W8F6"/>
<evidence type="ECO:0000313" key="3">
    <source>
        <dbReference type="Proteomes" id="UP000265520"/>
    </source>
</evidence>
<feature type="region of interest" description="Disordered" evidence="1">
    <location>
        <begin position="1"/>
        <end position="20"/>
    </location>
</feature>
<keyword evidence="3" id="KW-1185">Reference proteome</keyword>
<proteinExistence type="predicted"/>